<dbReference type="AlphaFoldDB" id="A0A7W7ZXZ9"/>
<keyword evidence="3" id="KW-0132">Cell division</keyword>
<feature type="transmembrane region" description="Helical" evidence="2">
    <location>
        <begin position="96"/>
        <end position="115"/>
    </location>
</feature>
<dbReference type="EMBL" id="JACHIN010000001">
    <property type="protein sequence ID" value="MBB5075901.1"/>
    <property type="molecule type" value="Genomic_DNA"/>
</dbReference>
<sequence length="171" mass="19056">MSLTLRRRRAVIEIPDTWMGRVKAQAVQAGRRLAPMADQAKVATAQRIEDARYWAAPRLEDAAHQVEDRLAPAVSTMLTQAAHKIDPSPIPKSRRWPVILLMTGLAVGAMGYMFYRRNAQQWTDHMKDSASDASQWVNDRAEKAADRVSDTADKAADHISSTANEASRKMS</sequence>
<protein>
    <submittedName>
        <fullName evidence="3">Cell division septum initiation protein DivIVA</fullName>
    </submittedName>
</protein>
<accession>A0A7W7ZXZ9</accession>
<dbReference type="RefSeq" id="WP_184959035.1">
    <property type="nucleotide sequence ID" value="NZ_JACHIN010000001.1"/>
</dbReference>
<evidence type="ECO:0000313" key="4">
    <source>
        <dbReference type="Proteomes" id="UP000568380"/>
    </source>
</evidence>
<reference evidence="3 4" key="1">
    <citation type="submission" date="2020-08" db="EMBL/GenBank/DDBJ databases">
        <title>Genomic Encyclopedia of Type Strains, Phase IV (KMG-IV): sequencing the most valuable type-strain genomes for metagenomic binning, comparative biology and taxonomic classification.</title>
        <authorList>
            <person name="Goeker M."/>
        </authorList>
    </citation>
    <scope>NUCLEOTIDE SEQUENCE [LARGE SCALE GENOMIC DNA]</scope>
    <source>
        <strain evidence="3 4">DSM 45385</strain>
    </source>
</reference>
<proteinExistence type="predicted"/>
<name>A0A7W7ZXZ9_9ACTN</name>
<evidence type="ECO:0000256" key="1">
    <source>
        <dbReference type="SAM" id="MobiDB-lite"/>
    </source>
</evidence>
<organism evidence="3 4">
    <name type="scientific">Nonomuraea endophytica</name>
    <dbReference type="NCBI Taxonomy" id="714136"/>
    <lineage>
        <taxon>Bacteria</taxon>
        <taxon>Bacillati</taxon>
        <taxon>Actinomycetota</taxon>
        <taxon>Actinomycetes</taxon>
        <taxon>Streptosporangiales</taxon>
        <taxon>Streptosporangiaceae</taxon>
        <taxon>Nonomuraea</taxon>
    </lineage>
</organism>
<keyword evidence="4" id="KW-1185">Reference proteome</keyword>
<dbReference type="Gene3D" id="1.20.120.20">
    <property type="entry name" value="Apolipoprotein"/>
    <property type="match status" value="1"/>
</dbReference>
<feature type="region of interest" description="Disordered" evidence="1">
    <location>
        <begin position="140"/>
        <end position="171"/>
    </location>
</feature>
<comment type="caution">
    <text evidence="3">The sequence shown here is derived from an EMBL/GenBank/DDBJ whole genome shotgun (WGS) entry which is preliminary data.</text>
</comment>
<gene>
    <name evidence="3" type="ORF">HNR40_001347</name>
</gene>
<dbReference type="Proteomes" id="UP000568380">
    <property type="component" value="Unassembled WGS sequence"/>
</dbReference>
<keyword evidence="2" id="KW-0812">Transmembrane</keyword>
<feature type="compositionally biased region" description="Basic and acidic residues" evidence="1">
    <location>
        <begin position="140"/>
        <end position="157"/>
    </location>
</feature>
<keyword evidence="2" id="KW-0472">Membrane</keyword>
<keyword evidence="3" id="KW-0131">Cell cycle</keyword>
<keyword evidence="2" id="KW-1133">Transmembrane helix</keyword>
<evidence type="ECO:0000313" key="3">
    <source>
        <dbReference type="EMBL" id="MBB5075901.1"/>
    </source>
</evidence>
<evidence type="ECO:0000256" key="2">
    <source>
        <dbReference type="SAM" id="Phobius"/>
    </source>
</evidence>
<dbReference type="GO" id="GO:0051301">
    <property type="term" value="P:cell division"/>
    <property type="evidence" value="ECO:0007669"/>
    <property type="project" value="UniProtKB-KW"/>
</dbReference>